<feature type="transmembrane region" description="Helical" evidence="1">
    <location>
        <begin position="65"/>
        <end position="82"/>
    </location>
</feature>
<sequence>MSHTVPALGIAMVTASGCVWYLPALADLRAGADRPVSRRTAAAACLSGWSTTGVVAVLLLLAEAWWMPGATAVTGAAVTVGLRARAAVQRRREVREAARHWAELRHGSPLIGTDRTRNVFTALMAFGLIAAGVTAAVLVATGPDDGLDRWVVAAVPALVVALFLTAAITYTRRPAGNRHEQM</sequence>
<feature type="transmembrane region" description="Helical" evidence="1">
    <location>
        <begin position="150"/>
        <end position="170"/>
    </location>
</feature>
<organism evidence="2 3">
    <name type="scientific">Streptomyces yaanensis</name>
    <dbReference type="NCBI Taxonomy" id="1142239"/>
    <lineage>
        <taxon>Bacteria</taxon>
        <taxon>Bacillati</taxon>
        <taxon>Actinomycetota</taxon>
        <taxon>Actinomycetes</taxon>
        <taxon>Kitasatosporales</taxon>
        <taxon>Streptomycetaceae</taxon>
        <taxon>Streptomyces</taxon>
    </lineage>
</organism>
<feature type="transmembrane region" description="Helical" evidence="1">
    <location>
        <begin position="119"/>
        <end position="138"/>
    </location>
</feature>
<feature type="transmembrane region" description="Helical" evidence="1">
    <location>
        <begin position="6"/>
        <end position="28"/>
    </location>
</feature>
<dbReference type="RefSeq" id="WP_310772885.1">
    <property type="nucleotide sequence ID" value="NZ_JBHRWR010000002.1"/>
</dbReference>
<evidence type="ECO:0000256" key="1">
    <source>
        <dbReference type="SAM" id="Phobius"/>
    </source>
</evidence>
<reference evidence="3" key="1">
    <citation type="journal article" date="2019" name="Int. J. Syst. Evol. Microbiol.">
        <title>The Global Catalogue of Microorganisms (GCM) 10K type strain sequencing project: providing services to taxonomists for standard genome sequencing and annotation.</title>
        <authorList>
            <consortium name="The Broad Institute Genomics Platform"/>
            <consortium name="The Broad Institute Genome Sequencing Center for Infectious Disease"/>
            <person name="Wu L."/>
            <person name="Ma J."/>
        </authorList>
    </citation>
    <scope>NUCLEOTIDE SEQUENCE [LARGE SCALE GENOMIC DNA]</scope>
    <source>
        <strain evidence="3">CGMCC 4.7035</strain>
    </source>
</reference>
<keyword evidence="1" id="KW-1133">Transmembrane helix</keyword>
<comment type="caution">
    <text evidence="2">The sequence shown here is derived from an EMBL/GenBank/DDBJ whole genome shotgun (WGS) entry which is preliminary data.</text>
</comment>
<gene>
    <name evidence="2" type="ORF">ACFOZ0_05010</name>
</gene>
<evidence type="ECO:0000313" key="2">
    <source>
        <dbReference type="EMBL" id="MFC3572648.1"/>
    </source>
</evidence>
<keyword evidence="1" id="KW-0472">Membrane</keyword>
<dbReference type="Proteomes" id="UP001595701">
    <property type="component" value="Unassembled WGS sequence"/>
</dbReference>
<feature type="transmembrane region" description="Helical" evidence="1">
    <location>
        <begin position="40"/>
        <end position="59"/>
    </location>
</feature>
<evidence type="ECO:0008006" key="4">
    <source>
        <dbReference type="Google" id="ProtNLM"/>
    </source>
</evidence>
<keyword evidence="3" id="KW-1185">Reference proteome</keyword>
<accession>A0ABV7S820</accession>
<dbReference type="EMBL" id="JBHRWR010000002">
    <property type="protein sequence ID" value="MFC3572648.1"/>
    <property type="molecule type" value="Genomic_DNA"/>
</dbReference>
<proteinExistence type="predicted"/>
<protein>
    <recommendedName>
        <fullName evidence="4">Secreted protein</fullName>
    </recommendedName>
</protein>
<name>A0ABV7S820_9ACTN</name>
<evidence type="ECO:0000313" key="3">
    <source>
        <dbReference type="Proteomes" id="UP001595701"/>
    </source>
</evidence>
<keyword evidence="1" id="KW-0812">Transmembrane</keyword>